<keyword evidence="2" id="KW-0614">Plasmid</keyword>
<feature type="transmembrane region" description="Helical" evidence="1">
    <location>
        <begin position="272"/>
        <end position="294"/>
    </location>
</feature>
<feature type="transmembrane region" description="Helical" evidence="1">
    <location>
        <begin position="77"/>
        <end position="95"/>
    </location>
</feature>
<reference evidence="2 3" key="1">
    <citation type="submission" date="2012-08" db="EMBL/GenBank/DDBJ databases">
        <authorList>
            <person name="Doggett N."/>
            <person name="Teshima H."/>
            <person name="Bruce D."/>
            <person name="Detter J.C."/>
            <person name="Johnson S.L."/>
            <person name="Han C."/>
        </authorList>
    </citation>
    <scope>NUCLEOTIDE SEQUENCE [LARGE SCALE GENOMIC DNA]</scope>
    <source>
        <strain evidence="2 3">HD-771</strain>
        <plasmid evidence="2 3">p01</plasmid>
    </source>
</reference>
<feature type="transmembrane region" description="Helical" evidence="1">
    <location>
        <begin position="247"/>
        <end position="266"/>
    </location>
</feature>
<name>A0A9W3JNY7_BACTU</name>
<dbReference type="RefSeq" id="WP_000555634.1">
    <property type="nucleotide sequence ID" value="NC_018486.1"/>
</dbReference>
<geneLocation type="plasmid" evidence="2 3">
    <name>p01</name>
</geneLocation>
<keyword evidence="1" id="KW-1133">Transmembrane helix</keyword>
<keyword evidence="1" id="KW-0472">Membrane</keyword>
<proteinExistence type="predicted"/>
<feature type="transmembrane region" description="Helical" evidence="1">
    <location>
        <begin position="6"/>
        <end position="24"/>
    </location>
</feature>
<evidence type="ECO:0000313" key="3">
    <source>
        <dbReference type="Proteomes" id="UP000005259"/>
    </source>
</evidence>
<organism evidence="2 3">
    <name type="scientific">Bacillus thuringiensis HD-771</name>
    <dbReference type="NCBI Taxonomy" id="1218175"/>
    <lineage>
        <taxon>Bacteria</taxon>
        <taxon>Bacillati</taxon>
        <taxon>Bacillota</taxon>
        <taxon>Bacilli</taxon>
        <taxon>Bacillales</taxon>
        <taxon>Bacillaceae</taxon>
        <taxon>Bacillus</taxon>
        <taxon>Bacillus cereus group</taxon>
    </lineage>
</organism>
<keyword evidence="1" id="KW-0812">Transmembrane</keyword>
<evidence type="ECO:0000256" key="1">
    <source>
        <dbReference type="SAM" id="Phobius"/>
    </source>
</evidence>
<sequence>MHSILIYSCVFLIFCSVFLLVLLLSKSKGSALSQFVQANDKEKRRLELRNIKGIRMYLPQSVIQEARKYEWKLTKSMYWLYTILSGMSIAAIIYFSFGRDPFTLLTVLSGFLVPRFLLYRRKKRYYLVVIERLSIYMKAVANALQISNNAKRVLVQVKPMMHGSIQEEIEKVSLLLEGGTTIHRAFRGFNETFNFRELVFFHEMLEVCSREGGTNSVQVLLDIAEDFEKQKLYLARLRSSLAQAQRAFVQNCLIVIAMPIVIMMMSKEAYGFLAGSMMGKIALLANMIILFFLATRVEKIANYNPTERSD</sequence>
<evidence type="ECO:0000313" key="2">
    <source>
        <dbReference type="EMBL" id="AFQ19661.1"/>
    </source>
</evidence>
<gene>
    <name evidence="2" type="ORF">BTG_31623</name>
</gene>
<accession>A0A9W3JNY7</accession>
<dbReference type="EMBL" id="CP003753">
    <property type="protein sequence ID" value="AFQ19661.1"/>
    <property type="molecule type" value="Genomic_DNA"/>
</dbReference>
<protein>
    <submittedName>
        <fullName evidence="2">Membrane protein</fullName>
    </submittedName>
</protein>
<dbReference type="AlphaFoldDB" id="A0A9W3JNY7"/>
<dbReference type="Proteomes" id="UP000005259">
    <property type="component" value="Plasmid p01"/>
</dbReference>
<feature type="transmembrane region" description="Helical" evidence="1">
    <location>
        <begin position="101"/>
        <end position="118"/>
    </location>
</feature>
<dbReference type="KEGG" id="bti:BTG_31623"/>
<dbReference type="PANTHER" id="PTHR35007:SF2">
    <property type="entry name" value="PILUS ASSEMBLE PROTEIN"/>
    <property type="match status" value="1"/>
</dbReference>
<dbReference type="PANTHER" id="PTHR35007">
    <property type="entry name" value="INTEGRAL MEMBRANE PROTEIN-RELATED"/>
    <property type="match status" value="1"/>
</dbReference>